<name>A0ABW5PHZ5_9BACL</name>
<comment type="caution">
    <text evidence="3">The sequence shown here is derived from an EMBL/GenBank/DDBJ whole genome shotgun (WGS) entry which is preliminary data.</text>
</comment>
<dbReference type="InterPro" id="IPR052897">
    <property type="entry name" value="Sec-Metab_Biosynth_Hydrolase"/>
</dbReference>
<reference evidence="4" key="1">
    <citation type="journal article" date="2019" name="Int. J. Syst. Evol. Microbiol.">
        <title>The Global Catalogue of Microorganisms (GCM) 10K type strain sequencing project: providing services to taxonomists for standard genome sequencing and annotation.</title>
        <authorList>
            <consortium name="The Broad Institute Genomics Platform"/>
            <consortium name="The Broad Institute Genome Sequencing Center for Infectious Disease"/>
            <person name="Wu L."/>
            <person name="Ma J."/>
        </authorList>
    </citation>
    <scope>NUCLEOTIDE SEQUENCE [LARGE SCALE GENOMIC DNA]</scope>
    <source>
        <strain evidence="4">KCTC 3950</strain>
    </source>
</reference>
<evidence type="ECO:0000259" key="2">
    <source>
        <dbReference type="Pfam" id="PF12697"/>
    </source>
</evidence>
<dbReference type="RefSeq" id="WP_377606120.1">
    <property type="nucleotide sequence ID" value="NZ_JBHUME010000014.1"/>
</dbReference>
<protein>
    <submittedName>
        <fullName evidence="3">Alpha/beta fold hydrolase</fullName>
    </submittedName>
</protein>
<organism evidence="3 4">
    <name type="scientific">Paenibacillus gansuensis</name>
    <dbReference type="NCBI Taxonomy" id="306542"/>
    <lineage>
        <taxon>Bacteria</taxon>
        <taxon>Bacillati</taxon>
        <taxon>Bacillota</taxon>
        <taxon>Bacilli</taxon>
        <taxon>Bacillales</taxon>
        <taxon>Paenibacillaceae</taxon>
        <taxon>Paenibacillus</taxon>
    </lineage>
</organism>
<dbReference type="InterPro" id="IPR000073">
    <property type="entry name" value="AB_hydrolase_1"/>
</dbReference>
<evidence type="ECO:0000256" key="1">
    <source>
        <dbReference type="SAM" id="SignalP"/>
    </source>
</evidence>
<dbReference type="GO" id="GO:0016787">
    <property type="term" value="F:hydrolase activity"/>
    <property type="evidence" value="ECO:0007669"/>
    <property type="project" value="UniProtKB-KW"/>
</dbReference>
<dbReference type="PANTHER" id="PTHR37017:SF11">
    <property type="entry name" value="ESTERASE_LIPASE_THIOESTERASE DOMAIN-CONTAINING PROTEIN"/>
    <property type="match status" value="1"/>
</dbReference>
<dbReference type="Proteomes" id="UP001597541">
    <property type="component" value="Unassembled WGS sequence"/>
</dbReference>
<dbReference type="Gene3D" id="3.40.50.1820">
    <property type="entry name" value="alpha/beta hydrolase"/>
    <property type="match status" value="1"/>
</dbReference>
<dbReference type="PANTHER" id="PTHR37017">
    <property type="entry name" value="AB HYDROLASE-1 DOMAIN-CONTAINING PROTEIN-RELATED"/>
    <property type="match status" value="1"/>
</dbReference>
<feature type="chain" id="PRO_5045576619" evidence="1">
    <location>
        <begin position="28"/>
        <end position="347"/>
    </location>
</feature>
<dbReference type="EMBL" id="JBHUME010000014">
    <property type="protein sequence ID" value="MFD2614831.1"/>
    <property type="molecule type" value="Genomic_DNA"/>
</dbReference>
<dbReference type="Pfam" id="PF12697">
    <property type="entry name" value="Abhydrolase_6"/>
    <property type="match status" value="1"/>
</dbReference>
<dbReference type="SUPFAM" id="SSF53474">
    <property type="entry name" value="alpha/beta-Hydrolases"/>
    <property type="match status" value="1"/>
</dbReference>
<accession>A0ABW5PHZ5</accession>
<keyword evidence="4" id="KW-1185">Reference proteome</keyword>
<feature type="domain" description="AB hydrolase-1" evidence="2">
    <location>
        <begin position="107"/>
        <end position="339"/>
    </location>
</feature>
<gene>
    <name evidence="3" type="ORF">ACFSUF_20660</name>
</gene>
<dbReference type="InterPro" id="IPR029058">
    <property type="entry name" value="AB_hydrolase_fold"/>
</dbReference>
<keyword evidence="1" id="KW-0732">Signal</keyword>
<evidence type="ECO:0000313" key="3">
    <source>
        <dbReference type="EMBL" id="MFD2614831.1"/>
    </source>
</evidence>
<feature type="signal peptide" evidence="1">
    <location>
        <begin position="1"/>
        <end position="27"/>
    </location>
</feature>
<evidence type="ECO:0000313" key="4">
    <source>
        <dbReference type="Proteomes" id="UP001597541"/>
    </source>
</evidence>
<proteinExistence type="predicted"/>
<keyword evidence="3" id="KW-0378">Hydrolase</keyword>
<sequence length="347" mass="38430">MNLIKGKKMIVLGLAAVTLLGATLVNNQNIASAGSKETLVPVHETLVKKYKIISPRIGYNTKTGYIQIDGQDAFKAKKSANGNSYVAPETIKAAVEKIKKSEKKLTFVLVHGAWADASFFDETAAELRQQGHTVYVPEYPGHGSLKDMKNATHEQMTNAVADYIKKKNLTNIVLLGHSFGGTIIAKVSEQIPERISRLVFFDAFVPLDGESLADQLPAPVQQSFAKLAEDSKDGTIMLPFPLFREAFANTASLEEAKAMYANISPEPAGPLVQKLNLKKFYSLQIPKSYLYLTEDNVLPQNEDFSWHPKQSGRLGFFRYIEGRGDHMTTVHKEPEEIAEKFVQAGRE</sequence>